<evidence type="ECO:0000256" key="1">
    <source>
        <dbReference type="SAM" id="Phobius"/>
    </source>
</evidence>
<gene>
    <name evidence="3" type="ORF">AVDCRST_MAG53-1524</name>
</gene>
<feature type="domain" description="DUF6458" evidence="2">
    <location>
        <begin position="1"/>
        <end position="59"/>
    </location>
</feature>
<organism evidence="3">
    <name type="scientific">uncultured Solirubrobacteraceae bacterium</name>
    <dbReference type="NCBI Taxonomy" id="1162706"/>
    <lineage>
        <taxon>Bacteria</taxon>
        <taxon>Bacillati</taxon>
        <taxon>Actinomycetota</taxon>
        <taxon>Thermoleophilia</taxon>
        <taxon>Solirubrobacterales</taxon>
        <taxon>Solirubrobacteraceae</taxon>
        <taxon>environmental samples</taxon>
    </lineage>
</organism>
<proteinExistence type="predicted"/>
<name>A0A6J4S8D0_9ACTN</name>
<keyword evidence="1" id="KW-0472">Membrane</keyword>
<keyword evidence="1" id="KW-0812">Transmembrane</keyword>
<reference evidence="3" key="1">
    <citation type="submission" date="2020-02" db="EMBL/GenBank/DDBJ databases">
        <authorList>
            <person name="Meier V. D."/>
        </authorList>
    </citation>
    <scope>NUCLEOTIDE SEQUENCE</scope>
    <source>
        <strain evidence="3">AVDCRST_MAG53</strain>
    </source>
</reference>
<dbReference type="Pfam" id="PF20059">
    <property type="entry name" value="DUF6458"/>
    <property type="match status" value="1"/>
</dbReference>
<feature type="transmembrane region" description="Helical" evidence="1">
    <location>
        <begin position="31"/>
        <end position="54"/>
    </location>
</feature>
<dbReference type="AlphaFoldDB" id="A0A6J4S8D0"/>
<accession>A0A6J4S8D0</accession>
<keyword evidence="1" id="KW-1133">Transmembrane helix</keyword>
<dbReference type="EMBL" id="CADCVR010000046">
    <property type="protein sequence ID" value="CAA9492148.1"/>
    <property type="molecule type" value="Genomic_DNA"/>
</dbReference>
<dbReference type="InterPro" id="IPR045597">
    <property type="entry name" value="DUF6458"/>
</dbReference>
<evidence type="ECO:0000259" key="2">
    <source>
        <dbReference type="Pfam" id="PF20059"/>
    </source>
</evidence>
<evidence type="ECO:0000313" key="3">
    <source>
        <dbReference type="EMBL" id="CAA9492148.1"/>
    </source>
</evidence>
<protein>
    <recommendedName>
        <fullName evidence="2">DUF6458 domain-containing protein</fullName>
    </recommendedName>
</protein>
<sequence length="78" mass="8108">MQLGTSIFLIAVGAVLKYAVSADVSGVSLSTVGVILMVVGVIGLLLSILMMTIWADRAGRGGGTVVRDTYVDPADRRL</sequence>